<reference evidence="1 2" key="1">
    <citation type="submission" date="2024-05" db="EMBL/GenBank/DDBJ databases">
        <authorList>
            <person name="Haq I."/>
            <person name="Ullah Z."/>
            <person name="Ahmad R."/>
            <person name="Li M."/>
            <person name="Tong Y."/>
        </authorList>
    </citation>
    <scope>NUCLEOTIDE SEQUENCE [LARGE SCALE GENOMIC DNA]</scope>
    <source>
        <strain evidence="1 2">16A2E</strain>
    </source>
</reference>
<dbReference type="Proteomes" id="UP001444625">
    <property type="component" value="Unassembled WGS sequence"/>
</dbReference>
<comment type="caution">
    <text evidence="1">The sequence shown here is derived from an EMBL/GenBank/DDBJ whole genome shotgun (WGS) entry which is preliminary data.</text>
</comment>
<gene>
    <name evidence="1" type="ORF">ABC228_05125</name>
</gene>
<protein>
    <submittedName>
        <fullName evidence="1">YlbE-like family protein</fullName>
    </submittedName>
</protein>
<organism evidence="1 2">
    <name type="scientific">Ornithinibacillus xuwenensis</name>
    <dbReference type="NCBI Taxonomy" id="3144668"/>
    <lineage>
        <taxon>Bacteria</taxon>
        <taxon>Bacillati</taxon>
        <taxon>Bacillota</taxon>
        <taxon>Bacilli</taxon>
        <taxon>Bacillales</taxon>
        <taxon>Bacillaceae</taxon>
        <taxon>Ornithinibacillus</taxon>
    </lineage>
</organism>
<evidence type="ECO:0000313" key="1">
    <source>
        <dbReference type="EMBL" id="MEN2766562.1"/>
    </source>
</evidence>
<dbReference type="InterPro" id="IPR025613">
    <property type="entry name" value="YlbE"/>
</dbReference>
<accession>A0ABU9XE61</accession>
<name>A0ABU9XE61_9BACI</name>
<sequence length="77" mass="9318">MHKDVYNHLQANPELLNFVRHNPEWYRYLTRNPSSIMDIHKESKQFYGKTFSQRLDKANQNVQMIGMLLQFAEMMKD</sequence>
<proteinExistence type="predicted"/>
<evidence type="ECO:0000313" key="2">
    <source>
        <dbReference type="Proteomes" id="UP001444625"/>
    </source>
</evidence>
<dbReference type="EMBL" id="JBDIML010000001">
    <property type="protein sequence ID" value="MEN2766562.1"/>
    <property type="molecule type" value="Genomic_DNA"/>
</dbReference>
<dbReference type="RefSeq" id="WP_345824007.1">
    <property type="nucleotide sequence ID" value="NZ_JBDIML010000001.1"/>
</dbReference>
<dbReference type="Pfam" id="PF14003">
    <property type="entry name" value="YlbE"/>
    <property type="match status" value="1"/>
</dbReference>
<keyword evidence="2" id="KW-1185">Reference proteome</keyword>